<dbReference type="InterPro" id="IPR057240">
    <property type="entry name" value="ParB_dimer_C"/>
</dbReference>
<keyword evidence="3" id="KW-0159">Chromosome partition</keyword>
<sequence length="298" mass="32334">MAAKRRGLGRGLDALLGDDPKAAAASGDPEGGSSLCELPVDLLERGPYQPRRTFDEQALGELADSIRAQGVVQPLVVRPDGEGRYQIIAGERRWRAAQLAEIERVPAIVREMPDEAAVAIALIENLQREDLNPLEAATALRRLIHEFGLSHQATAEAVGRSRTSVTNLLRLLELNEDVQRLVGEGHLEAGHAKALAGLEGRAQSEAAARVAREQLSVRQTEQLVRRLQQAQGEGEEAREAQEGGPGGADPDVERLQEHLAERLGSPVDIQHSRRKGGGRLVIRYSSLDELDGILSRIN</sequence>
<dbReference type="InterPro" id="IPR003115">
    <property type="entry name" value="ParB_N"/>
</dbReference>
<proteinExistence type="inferred from homology"/>
<dbReference type="PANTHER" id="PTHR33375">
    <property type="entry name" value="CHROMOSOME-PARTITIONING PROTEIN PARB-RELATED"/>
    <property type="match status" value="1"/>
</dbReference>
<evidence type="ECO:0000256" key="5">
    <source>
        <dbReference type="ARBA" id="ARBA00025472"/>
    </source>
</evidence>
<dbReference type="InterPro" id="IPR036086">
    <property type="entry name" value="ParB/Sulfiredoxin_sf"/>
</dbReference>
<evidence type="ECO:0000256" key="4">
    <source>
        <dbReference type="ARBA" id="ARBA00023125"/>
    </source>
</evidence>
<dbReference type="InterPro" id="IPR004437">
    <property type="entry name" value="ParB/RepB/Spo0J"/>
</dbReference>
<comment type="caution">
    <text evidence="8">The sequence shown here is derived from an EMBL/GenBank/DDBJ whole genome shotgun (WGS) entry which is preliminary data.</text>
</comment>
<gene>
    <name evidence="8" type="ORF">CKO13_02850</name>
</gene>
<keyword evidence="9" id="KW-1185">Reference proteome</keyword>
<dbReference type="Pfam" id="PF17762">
    <property type="entry name" value="HTH_ParB"/>
    <property type="match status" value="1"/>
</dbReference>
<comment type="similarity">
    <text evidence="1">Belongs to the ParB family.</text>
</comment>
<evidence type="ECO:0000313" key="8">
    <source>
        <dbReference type="EMBL" id="MBK1725974.1"/>
    </source>
</evidence>
<dbReference type="CDD" id="cd16393">
    <property type="entry name" value="SPO0J_N"/>
    <property type="match status" value="1"/>
</dbReference>
<feature type="region of interest" description="Disordered" evidence="6">
    <location>
        <begin position="229"/>
        <end position="251"/>
    </location>
</feature>
<feature type="region of interest" description="Disordered" evidence="6">
    <location>
        <begin position="1"/>
        <end position="36"/>
    </location>
</feature>
<dbReference type="RefSeq" id="WP_200256614.1">
    <property type="nucleotide sequence ID" value="NZ_NRSH01000017.1"/>
</dbReference>
<evidence type="ECO:0000256" key="2">
    <source>
        <dbReference type="ARBA" id="ARBA00022372"/>
    </source>
</evidence>
<evidence type="ECO:0000259" key="7">
    <source>
        <dbReference type="SMART" id="SM00470"/>
    </source>
</evidence>
<comment type="function">
    <text evidence="5">Involved in chromosome partition. Localize to both poles of the predivisional cell following completion of DNA replication. Binds to the DNA origin of replication.</text>
</comment>
<keyword evidence="4" id="KW-0238">DNA-binding</keyword>
<dbReference type="Pfam" id="PF23552">
    <property type="entry name" value="ParB_C"/>
    <property type="match status" value="1"/>
</dbReference>
<dbReference type="Pfam" id="PF02195">
    <property type="entry name" value="ParB_N"/>
    <property type="match status" value="1"/>
</dbReference>
<dbReference type="Proteomes" id="UP000738126">
    <property type="component" value="Unassembled WGS sequence"/>
</dbReference>
<dbReference type="InterPro" id="IPR050336">
    <property type="entry name" value="Chromosome_partition/occlusion"/>
</dbReference>
<dbReference type="NCBIfam" id="TIGR00180">
    <property type="entry name" value="parB_part"/>
    <property type="match status" value="1"/>
</dbReference>
<dbReference type="PANTHER" id="PTHR33375:SF1">
    <property type="entry name" value="CHROMOSOME-PARTITIONING PROTEIN PARB-RELATED"/>
    <property type="match status" value="1"/>
</dbReference>
<evidence type="ECO:0000256" key="6">
    <source>
        <dbReference type="SAM" id="MobiDB-lite"/>
    </source>
</evidence>
<dbReference type="SMART" id="SM00470">
    <property type="entry name" value="ParB"/>
    <property type="match status" value="1"/>
</dbReference>
<protein>
    <recommendedName>
        <fullName evidence="2">Probable chromosome-partitioning protein ParB</fullName>
    </recommendedName>
</protein>
<dbReference type="SUPFAM" id="SSF110849">
    <property type="entry name" value="ParB/Sulfiredoxin"/>
    <property type="match status" value="1"/>
</dbReference>
<name>A0ABS1E433_9GAMM</name>
<accession>A0ABS1E433</accession>
<evidence type="ECO:0000313" key="9">
    <source>
        <dbReference type="Proteomes" id="UP000738126"/>
    </source>
</evidence>
<feature type="domain" description="ParB-like N-terminal" evidence="7">
    <location>
        <begin position="36"/>
        <end position="126"/>
    </location>
</feature>
<organism evidence="8 9">
    <name type="scientific">Halorhodospira neutriphila</name>
    <dbReference type="NCBI Taxonomy" id="168379"/>
    <lineage>
        <taxon>Bacteria</taxon>
        <taxon>Pseudomonadati</taxon>
        <taxon>Pseudomonadota</taxon>
        <taxon>Gammaproteobacteria</taxon>
        <taxon>Chromatiales</taxon>
        <taxon>Ectothiorhodospiraceae</taxon>
        <taxon>Halorhodospira</taxon>
    </lineage>
</organism>
<dbReference type="Gene3D" id="1.10.10.2830">
    <property type="match status" value="1"/>
</dbReference>
<dbReference type="InterPro" id="IPR041468">
    <property type="entry name" value="HTH_ParB/Spo0J"/>
</dbReference>
<dbReference type="EMBL" id="NRSH01000017">
    <property type="protein sequence ID" value="MBK1725974.1"/>
    <property type="molecule type" value="Genomic_DNA"/>
</dbReference>
<reference evidence="8 9" key="1">
    <citation type="journal article" date="2020" name="Microorganisms">
        <title>Osmotic Adaptation and Compatible Solute Biosynthesis of Phototrophic Bacteria as Revealed from Genome Analyses.</title>
        <authorList>
            <person name="Imhoff J.F."/>
            <person name="Rahn T."/>
            <person name="Kunzel S."/>
            <person name="Keller A."/>
            <person name="Neulinger S.C."/>
        </authorList>
    </citation>
    <scope>NUCLEOTIDE SEQUENCE [LARGE SCALE GENOMIC DNA]</scope>
    <source>
        <strain evidence="8 9">DSM 15116</strain>
    </source>
</reference>
<evidence type="ECO:0000256" key="1">
    <source>
        <dbReference type="ARBA" id="ARBA00006295"/>
    </source>
</evidence>
<evidence type="ECO:0000256" key="3">
    <source>
        <dbReference type="ARBA" id="ARBA00022829"/>
    </source>
</evidence>
<dbReference type="Gene3D" id="3.90.1530.30">
    <property type="match status" value="1"/>
</dbReference>